<comment type="subcellular location">
    <subcellularLocation>
        <location evidence="5">Cytoplasm</location>
    </subcellularLocation>
</comment>
<gene>
    <name evidence="9" type="primary">obgE</name>
    <name evidence="5" type="synonym">obg</name>
    <name evidence="9" type="ORF">Tsumi_07910</name>
</gene>
<dbReference type="PANTHER" id="PTHR11702:SF31">
    <property type="entry name" value="MITOCHONDRIAL RIBOSOME-ASSOCIATED GTPASE 2"/>
    <property type="match status" value="1"/>
</dbReference>
<comment type="similarity">
    <text evidence="1 5">Belongs to the TRAFAC class OBG-HflX-like GTPase superfamily. OBG GTPase family.</text>
</comment>
<feature type="binding site" evidence="5">
    <location>
        <position position="177"/>
    </location>
    <ligand>
        <name>Mg(2+)</name>
        <dbReference type="ChEBI" id="CHEBI:18420"/>
    </ligand>
</feature>
<keyword evidence="5" id="KW-0963">Cytoplasm</keyword>
<dbReference type="NCBIfam" id="NF008955">
    <property type="entry name" value="PRK12297.1"/>
    <property type="match status" value="1"/>
</dbReference>
<dbReference type="EMBL" id="BAAFSF010000001">
    <property type="protein sequence ID" value="GAB1251687.1"/>
    <property type="molecule type" value="Genomic_DNA"/>
</dbReference>
<proteinExistence type="inferred from homology"/>
<keyword evidence="3 5" id="KW-0460">Magnesium</keyword>
<dbReference type="InterPro" id="IPR014100">
    <property type="entry name" value="GTP-bd_Obg/CgtA"/>
</dbReference>
<dbReference type="PROSITE" id="PS51710">
    <property type="entry name" value="G_OBG"/>
    <property type="match status" value="1"/>
</dbReference>
<feature type="compositionally biased region" description="Low complexity" evidence="6">
    <location>
        <begin position="348"/>
        <end position="362"/>
    </location>
</feature>
<evidence type="ECO:0000259" key="8">
    <source>
        <dbReference type="PROSITE" id="PS51883"/>
    </source>
</evidence>
<feature type="compositionally biased region" description="Acidic residues" evidence="6">
    <location>
        <begin position="363"/>
        <end position="373"/>
    </location>
</feature>
<feature type="region of interest" description="Disordered" evidence="6">
    <location>
        <begin position="348"/>
        <end position="373"/>
    </location>
</feature>
<dbReference type="CDD" id="cd01898">
    <property type="entry name" value="Obg"/>
    <property type="match status" value="1"/>
</dbReference>
<evidence type="ECO:0000256" key="2">
    <source>
        <dbReference type="ARBA" id="ARBA00022741"/>
    </source>
</evidence>
<keyword evidence="2 5" id="KW-0547">Nucleotide-binding</keyword>
<feature type="binding site" evidence="5">
    <location>
        <begin position="170"/>
        <end position="177"/>
    </location>
    <ligand>
        <name>GTP</name>
        <dbReference type="ChEBI" id="CHEBI:37565"/>
    </ligand>
</feature>
<dbReference type="EC" id="3.6.5.-" evidence="5"/>
<feature type="domain" description="OBG-type G" evidence="7">
    <location>
        <begin position="164"/>
        <end position="330"/>
    </location>
</feature>
<dbReference type="NCBIfam" id="TIGR02729">
    <property type="entry name" value="Obg_CgtA"/>
    <property type="match status" value="1"/>
</dbReference>
<feature type="binding site" evidence="5">
    <location>
        <begin position="217"/>
        <end position="220"/>
    </location>
    <ligand>
        <name>GTP</name>
        <dbReference type="ChEBI" id="CHEBI:37565"/>
    </ligand>
</feature>
<feature type="region of interest" description="Disordered" evidence="6">
    <location>
        <begin position="20"/>
        <end position="44"/>
    </location>
</feature>
<evidence type="ECO:0000259" key="7">
    <source>
        <dbReference type="PROSITE" id="PS51710"/>
    </source>
</evidence>
<dbReference type="PROSITE" id="PS00905">
    <property type="entry name" value="GTP1_OBG"/>
    <property type="match status" value="1"/>
</dbReference>
<dbReference type="PANTHER" id="PTHR11702">
    <property type="entry name" value="DEVELOPMENTALLY REGULATED GTP-BINDING PROTEIN-RELATED"/>
    <property type="match status" value="1"/>
</dbReference>
<dbReference type="InterPro" id="IPR036726">
    <property type="entry name" value="GTP1_OBG_dom_sf"/>
</dbReference>
<comment type="function">
    <text evidence="5">An essential GTPase which binds GTP, GDP and possibly (p)ppGpp with moderate affinity, with high nucleotide exchange rates and a fairly low GTP hydrolysis rate. Plays a role in control of the cell cycle, stress response, ribosome biogenesis and in those bacteria that undergo differentiation, in morphogenesis control.</text>
</comment>
<feature type="binding site" evidence="5">
    <location>
        <position position="197"/>
    </location>
    <ligand>
        <name>Mg(2+)</name>
        <dbReference type="ChEBI" id="CHEBI:18420"/>
    </ligand>
</feature>
<keyword evidence="10" id="KW-1185">Reference proteome</keyword>
<reference evidence="9 10" key="1">
    <citation type="journal article" date="2025" name="Int. J. Syst. Evol. Microbiol.">
        <title>Desulfovibrio falkowii sp. nov., Porphyromonas miyakawae sp. nov., Mediterraneibacter flintii sp. nov. and Owariibacterium komagatae gen. nov., sp. nov., isolated from human faeces.</title>
        <authorList>
            <person name="Hamaguchi T."/>
            <person name="Ohara M."/>
            <person name="Hisatomi A."/>
            <person name="Sekiguchi K."/>
            <person name="Takeda J.I."/>
            <person name="Ueyama J."/>
            <person name="Ito M."/>
            <person name="Nishiwaki H."/>
            <person name="Ogi T."/>
            <person name="Hirayama M."/>
            <person name="Ohkuma M."/>
            <person name="Sakamoto M."/>
            <person name="Ohno K."/>
        </authorList>
    </citation>
    <scope>NUCLEOTIDE SEQUENCE [LARGE SCALE GENOMIC DNA]</scope>
    <source>
        <strain evidence="9 10">13CB11C</strain>
    </source>
</reference>
<keyword evidence="4 5" id="KW-0342">GTP-binding</keyword>
<evidence type="ECO:0000256" key="4">
    <source>
        <dbReference type="ARBA" id="ARBA00023134"/>
    </source>
</evidence>
<dbReference type="SUPFAM" id="SSF52540">
    <property type="entry name" value="P-loop containing nucleoside triphosphate hydrolases"/>
    <property type="match status" value="1"/>
</dbReference>
<dbReference type="InterPro" id="IPR006169">
    <property type="entry name" value="GTP1_OBG_dom"/>
</dbReference>
<dbReference type="PRINTS" id="PR00326">
    <property type="entry name" value="GTP1OBG"/>
</dbReference>
<dbReference type="InterPro" id="IPR031167">
    <property type="entry name" value="G_OBG"/>
</dbReference>
<protein>
    <recommendedName>
        <fullName evidence="5">GTPase Obg</fullName>
        <ecNumber evidence="5">3.6.5.-</ecNumber>
    </recommendedName>
    <alternativeName>
        <fullName evidence="5">GTP-binding protein Obg</fullName>
    </alternativeName>
</protein>
<evidence type="ECO:0000313" key="9">
    <source>
        <dbReference type="EMBL" id="GAB1251687.1"/>
    </source>
</evidence>
<keyword evidence="5" id="KW-0479">Metal-binding</keyword>
<accession>A0ABQ0E1X1</accession>
<dbReference type="PROSITE" id="PS51883">
    <property type="entry name" value="OBG"/>
    <property type="match status" value="1"/>
</dbReference>
<dbReference type="InterPro" id="IPR045086">
    <property type="entry name" value="OBG_GTPase"/>
</dbReference>
<dbReference type="Gene3D" id="3.40.50.300">
    <property type="entry name" value="P-loop containing nucleotide triphosphate hydrolases"/>
    <property type="match status" value="1"/>
</dbReference>
<feature type="domain" description="Obg" evidence="8">
    <location>
        <begin position="5"/>
        <end position="163"/>
    </location>
</feature>
<dbReference type="Gene3D" id="2.70.210.12">
    <property type="entry name" value="GTP1/OBG domain"/>
    <property type="match status" value="1"/>
</dbReference>
<feature type="binding site" evidence="5">
    <location>
        <begin position="195"/>
        <end position="199"/>
    </location>
    <ligand>
        <name>GTP</name>
        <dbReference type="ChEBI" id="CHEBI:37565"/>
    </ligand>
</feature>
<comment type="cofactor">
    <cofactor evidence="5">
        <name>Mg(2+)</name>
        <dbReference type="ChEBI" id="CHEBI:18420"/>
    </cofactor>
</comment>
<dbReference type="HAMAP" id="MF_01454">
    <property type="entry name" value="GTPase_Obg"/>
    <property type="match status" value="1"/>
</dbReference>
<sequence>MAAEGNFVDWVKIYCRSGRGGNGSAHFRREKYIPKGGPDGGDGGDGGDIVLHANRNYHTLIHLRYNRHIFAPDGASGSGALKTGASGKRIVIEVPVGTTVHDATTGEFILEVTEHDQEALLLKGGKGGKGNTHFKSATNQAPRYAQPGGKAEEKELILQIKTLADVGLVGKPNAGKSTLLSSVSAAKPKIADYPFTTLVPSVGIVAVRDGLSLVMADIPGIIEGAAEGRGLGLRFLRHIERNSLLLFVIPIDTEHIGEEFKLLHEEIVKYNPGMADKRAILAISKCDLADEELISLAESELPKGLPHCFISSVTGYGLTELKDLLWSELQRELPYDNSEMVRQDISVEALTGEEQQEQTTTDAEGEEDELMDIAWDEDIMKDIGLE</sequence>
<keyword evidence="5" id="KW-0378">Hydrolase</keyword>
<dbReference type="PIRSF" id="PIRSF002401">
    <property type="entry name" value="GTP_bd_Obg/CgtA"/>
    <property type="match status" value="1"/>
</dbReference>
<evidence type="ECO:0000256" key="3">
    <source>
        <dbReference type="ARBA" id="ARBA00022842"/>
    </source>
</evidence>
<dbReference type="NCBIfam" id="NF008956">
    <property type="entry name" value="PRK12299.1"/>
    <property type="match status" value="1"/>
</dbReference>
<dbReference type="RefSeq" id="WP_411915490.1">
    <property type="nucleotide sequence ID" value="NZ_BAAFSF010000001.1"/>
</dbReference>
<dbReference type="Proteomes" id="UP001628220">
    <property type="component" value="Unassembled WGS sequence"/>
</dbReference>
<dbReference type="SUPFAM" id="SSF82051">
    <property type="entry name" value="Obg GTP-binding protein N-terminal domain"/>
    <property type="match status" value="1"/>
</dbReference>
<dbReference type="Pfam" id="PF01018">
    <property type="entry name" value="GTP1_OBG"/>
    <property type="match status" value="1"/>
</dbReference>
<dbReference type="Pfam" id="PF01926">
    <property type="entry name" value="MMR_HSR1"/>
    <property type="match status" value="1"/>
</dbReference>
<comment type="subunit">
    <text evidence="5">Monomer.</text>
</comment>
<feature type="binding site" evidence="5">
    <location>
        <begin position="311"/>
        <end position="313"/>
    </location>
    <ligand>
        <name>GTP</name>
        <dbReference type="ChEBI" id="CHEBI:37565"/>
    </ligand>
</feature>
<dbReference type="InterPro" id="IPR006074">
    <property type="entry name" value="GTP1-OBG_CS"/>
</dbReference>
<evidence type="ECO:0000256" key="5">
    <source>
        <dbReference type="HAMAP-Rule" id="MF_01454"/>
    </source>
</evidence>
<name>A0ABQ0E1X1_9PORP</name>
<organism evidence="9 10">
    <name type="scientific">Porphyromonas miyakawae</name>
    <dbReference type="NCBI Taxonomy" id="3137470"/>
    <lineage>
        <taxon>Bacteria</taxon>
        <taxon>Pseudomonadati</taxon>
        <taxon>Bacteroidota</taxon>
        <taxon>Bacteroidia</taxon>
        <taxon>Bacteroidales</taxon>
        <taxon>Porphyromonadaceae</taxon>
        <taxon>Porphyromonas</taxon>
    </lineage>
</organism>
<feature type="binding site" evidence="5">
    <location>
        <begin position="284"/>
        <end position="287"/>
    </location>
    <ligand>
        <name>GTP</name>
        <dbReference type="ChEBI" id="CHEBI:37565"/>
    </ligand>
</feature>
<comment type="caution">
    <text evidence="9">The sequence shown here is derived from an EMBL/GenBank/DDBJ whole genome shotgun (WGS) entry which is preliminary data.</text>
</comment>
<evidence type="ECO:0000256" key="1">
    <source>
        <dbReference type="ARBA" id="ARBA00007699"/>
    </source>
</evidence>
<evidence type="ECO:0000313" key="10">
    <source>
        <dbReference type="Proteomes" id="UP001628220"/>
    </source>
</evidence>
<evidence type="ECO:0000256" key="6">
    <source>
        <dbReference type="SAM" id="MobiDB-lite"/>
    </source>
</evidence>
<dbReference type="InterPro" id="IPR006073">
    <property type="entry name" value="GTP-bd"/>
</dbReference>
<dbReference type="InterPro" id="IPR027417">
    <property type="entry name" value="P-loop_NTPase"/>
</dbReference>